<comment type="caution">
    <text evidence="1">The sequence shown here is derived from an EMBL/GenBank/DDBJ whole genome shotgun (WGS) entry which is preliminary data.</text>
</comment>
<evidence type="ECO:0000313" key="2">
    <source>
        <dbReference type="Proteomes" id="UP000077202"/>
    </source>
</evidence>
<dbReference type="Proteomes" id="UP000077202">
    <property type="component" value="Unassembled WGS sequence"/>
</dbReference>
<sequence>MEEEISFAALFKSSKSSKNGILGGGWEQTDCRGLSGPFYAAGTDAFGGSKTAFGLGETTGGTDERAGDGKVFRASTVRGLVFGARAFGSSALGAAEEHKRASGKCAFGSRAFGPRDCE</sequence>
<evidence type="ECO:0000313" key="1">
    <source>
        <dbReference type="EMBL" id="OAE29072.1"/>
    </source>
</evidence>
<protein>
    <submittedName>
        <fullName evidence="1">Uncharacterized protein</fullName>
    </submittedName>
</protein>
<reference evidence="1" key="1">
    <citation type="submission" date="2016-03" db="EMBL/GenBank/DDBJ databases">
        <title>Mechanisms controlling the formation of the plant cell surface in tip-growing cells are functionally conserved among land plants.</title>
        <authorList>
            <person name="Honkanen S."/>
            <person name="Jones V.A."/>
            <person name="Morieri G."/>
            <person name="Champion C."/>
            <person name="Hetherington A.J."/>
            <person name="Kelly S."/>
            <person name="Saint-Marcoux D."/>
            <person name="Proust H."/>
            <person name="Prescott H."/>
            <person name="Dolan L."/>
        </authorList>
    </citation>
    <scope>NUCLEOTIDE SEQUENCE [LARGE SCALE GENOMIC DNA]</scope>
    <source>
        <tissue evidence="1">Whole gametophyte</tissue>
    </source>
</reference>
<accession>A0A176W9I6</accession>
<dbReference type="EMBL" id="LVLJ01001545">
    <property type="protein sequence ID" value="OAE29072.1"/>
    <property type="molecule type" value="Genomic_DNA"/>
</dbReference>
<gene>
    <name evidence="1" type="ORF">AXG93_3865s1000</name>
</gene>
<organism evidence="1 2">
    <name type="scientific">Marchantia polymorpha subsp. ruderalis</name>
    <dbReference type="NCBI Taxonomy" id="1480154"/>
    <lineage>
        <taxon>Eukaryota</taxon>
        <taxon>Viridiplantae</taxon>
        <taxon>Streptophyta</taxon>
        <taxon>Embryophyta</taxon>
        <taxon>Marchantiophyta</taxon>
        <taxon>Marchantiopsida</taxon>
        <taxon>Marchantiidae</taxon>
        <taxon>Marchantiales</taxon>
        <taxon>Marchantiaceae</taxon>
        <taxon>Marchantia</taxon>
    </lineage>
</organism>
<dbReference type="AlphaFoldDB" id="A0A176W9I6"/>
<name>A0A176W9I6_MARPO</name>
<keyword evidence="2" id="KW-1185">Reference proteome</keyword>
<proteinExistence type="predicted"/>